<dbReference type="Proteomes" id="UP000218824">
    <property type="component" value="Chromosome"/>
</dbReference>
<protein>
    <recommendedName>
        <fullName evidence="3">Lipoprotein</fullName>
    </recommendedName>
</protein>
<reference evidence="1 2" key="1">
    <citation type="journal article" date="2017" name="DNA Res.">
        <title>Complete genome sequence and expression profile of the commercial lytic enzyme producer Lysobacter enzymogenes M497-1.</title>
        <authorList>
            <person name="Takami H."/>
            <person name="Toyoda A."/>
            <person name="Uchiyama I."/>
            <person name="Itoh T."/>
            <person name="Takaki Y."/>
            <person name="Arai W."/>
            <person name="Nishi S."/>
            <person name="Kawai M."/>
            <person name="Shinya K."/>
            <person name="Ikeda H."/>
        </authorList>
    </citation>
    <scope>NUCLEOTIDE SEQUENCE [LARGE SCALE GENOMIC DNA]</scope>
    <source>
        <strain evidence="1 2">M497-1</strain>
    </source>
</reference>
<dbReference type="AlphaFoldDB" id="A0AAU9ABL7"/>
<evidence type="ECO:0008006" key="3">
    <source>
        <dbReference type="Google" id="ProtNLM"/>
    </source>
</evidence>
<evidence type="ECO:0000313" key="2">
    <source>
        <dbReference type="Proteomes" id="UP000218824"/>
    </source>
</evidence>
<evidence type="ECO:0000313" key="1">
    <source>
        <dbReference type="EMBL" id="BAV95729.1"/>
    </source>
</evidence>
<dbReference type="GeneID" id="83062174"/>
<dbReference type="EMBL" id="AP014940">
    <property type="protein sequence ID" value="BAV95729.1"/>
    <property type="molecule type" value="Genomic_DNA"/>
</dbReference>
<accession>A0AAU9ABL7</accession>
<dbReference type="RefSeq" id="WP_096376329.1">
    <property type="nucleotide sequence ID" value="NZ_AP014940.1"/>
</dbReference>
<sequence length="155" mass="16950">MRLQTIWVVLAASGAGVHGTDAVSTEWALRQYVDQLTDERSCQVKAKDGDASPVFVARQNGESFVFISGADFPSRPVQIRVDKNRALEAEGDFSPAQVAAVIKQVRGGGAQILTKSYQWPNDYPLVEEFSTTGLTAQMDECRRWVRSTEPAAGSE</sequence>
<name>A0AAU9ABL7_LYSEN</name>
<proteinExistence type="predicted"/>
<organism evidence="1 2">
    <name type="scientific">Lysobacter enzymogenes</name>
    <dbReference type="NCBI Taxonomy" id="69"/>
    <lineage>
        <taxon>Bacteria</taxon>
        <taxon>Pseudomonadati</taxon>
        <taxon>Pseudomonadota</taxon>
        <taxon>Gammaproteobacteria</taxon>
        <taxon>Lysobacterales</taxon>
        <taxon>Lysobacteraceae</taxon>
        <taxon>Lysobacter</taxon>
    </lineage>
</organism>
<dbReference type="KEGG" id="lem:LEN_0242"/>
<gene>
    <name evidence="1" type="ORF">LEN_0242</name>
</gene>